<dbReference type="InterPro" id="IPR050931">
    <property type="entry name" value="Mito_Protein_Transport_Metaxin"/>
</dbReference>
<reference evidence="10 11" key="1">
    <citation type="submission" date="2024-05" db="EMBL/GenBank/DDBJ databases">
        <title>A draft genome resource for the thread blight pathogen Marasmius tenuissimus strain MS-2.</title>
        <authorList>
            <person name="Yulfo-Soto G.E."/>
            <person name="Baruah I.K."/>
            <person name="Amoako-Attah I."/>
            <person name="Bukari Y."/>
            <person name="Meinhardt L.W."/>
            <person name="Bailey B.A."/>
            <person name="Cohen S.P."/>
        </authorList>
    </citation>
    <scope>NUCLEOTIDE SEQUENCE [LARGE SCALE GENOMIC DNA]</scope>
    <source>
        <strain evidence="10 11">MS-2</strain>
    </source>
</reference>
<accession>A0ABR2ZCE9</accession>
<dbReference type="Gene3D" id="1.20.1050.10">
    <property type="match status" value="1"/>
</dbReference>
<dbReference type="Pfam" id="PF17171">
    <property type="entry name" value="GST_C_6"/>
    <property type="match status" value="1"/>
</dbReference>
<evidence type="ECO:0000256" key="1">
    <source>
        <dbReference type="ARBA" id="ARBA00004294"/>
    </source>
</evidence>
<evidence type="ECO:0000256" key="2">
    <source>
        <dbReference type="ARBA" id="ARBA00009170"/>
    </source>
</evidence>
<dbReference type="PANTHER" id="PTHR12289:SF41">
    <property type="entry name" value="FAILED AXON CONNECTIONS-RELATED"/>
    <property type="match status" value="1"/>
</dbReference>
<dbReference type="Pfam" id="PF10568">
    <property type="entry name" value="Tom37"/>
    <property type="match status" value="1"/>
</dbReference>
<evidence type="ECO:0008006" key="12">
    <source>
        <dbReference type="Google" id="ProtNLM"/>
    </source>
</evidence>
<dbReference type="CDD" id="cd03054">
    <property type="entry name" value="GST_N_Metaxin"/>
    <property type="match status" value="1"/>
</dbReference>
<evidence type="ECO:0000259" key="8">
    <source>
        <dbReference type="Pfam" id="PF10568"/>
    </source>
</evidence>
<evidence type="ECO:0000313" key="11">
    <source>
        <dbReference type="Proteomes" id="UP001437256"/>
    </source>
</evidence>
<dbReference type="InterPro" id="IPR036282">
    <property type="entry name" value="Glutathione-S-Trfase_C_sf"/>
</dbReference>
<comment type="subcellular location">
    <subcellularLocation>
        <location evidence="1">Mitochondrion outer membrane</location>
    </subcellularLocation>
</comment>
<dbReference type="PANTHER" id="PTHR12289">
    <property type="entry name" value="METAXIN RELATED"/>
    <property type="match status" value="1"/>
</dbReference>
<gene>
    <name evidence="10" type="ORF">AAF712_014343</name>
</gene>
<comment type="similarity">
    <text evidence="2">Belongs to the metaxin family.</text>
</comment>
<dbReference type="Proteomes" id="UP001437256">
    <property type="component" value="Unassembled WGS sequence"/>
</dbReference>
<dbReference type="EMBL" id="JBBXMP010000261">
    <property type="protein sequence ID" value="KAL0058940.1"/>
    <property type="molecule type" value="Genomic_DNA"/>
</dbReference>
<evidence type="ECO:0000256" key="3">
    <source>
        <dbReference type="ARBA" id="ARBA00022448"/>
    </source>
</evidence>
<dbReference type="InterPro" id="IPR019564">
    <property type="entry name" value="Sam37/metaxin_N"/>
</dbReference>
<evidence type="ECO:0000256" key="4">
    <source>
        <dbReference type="ARBA" id="ARBA00022787"/>
    </source>
</evidence>
<protein>
    <recommendedName>
        <fullName evidence="12">Metaxin</fullName>
    </recommendedName>
</protein>
<keyword evidence="7" id="KW-0472">Membrane</keyword>
<evidence type="ECO:0000256" key="6">
    <source>
        <dbReference type="ARBA" id="ARBA00023128"/>
    </source>
</evidence>
<name>A0ABR2ZCE9_9AGAR</name>
<sequence length="309" mass="34945">MDRSQPKLHIWPGMWNLSSWDPSCLAAVIFLQLVIPGSFSVVEDLNPDASITGQLPYLSHGDQVFAPLSSIFQHVLSLPGVKTSFRSIPSQTAWITCAESALGDLVANMFFALEANWMGLTHPTLADAFPFPQRYYSPHRIRATYRTRLESADLWTLPGIEREEPHKPNFRDLKPQKTEEIKPRHIFVRVFEREKVAEKARSVFELFSRLLGDKSYFGGDQPSLFDIVVASHIILLLVPPFPDTLLQEVLNNSFPNLVLHANRMRQLTDDAPDPIKTTSASEDVWLDRLRFGFFGIAFGGLAAYTIYNT</sequence>
<keyword evidence="4" id="KW-1000">Mitochondrion outer membrane</keyword>
<organism evidence="10 11">
    <name type="scientific">Marasmius tenuissimus</name>
    <dbReference type="NCBI Taxonomy" id="585030"/>
    <lineage>
        <taxon>Eukaryota</taxon>
        <taxon>Fungi</taxon>
        <taxon>Dikarya</taxon>
        <taxon>Basidiomycota</taxon>
        <taxon>Agaricomycotina</taxon>
        <taxon>Agaricomycetes</taxon>
        <taxon>Agaricomycetidae</taxon>
        <taxon>Agaricales</taxon>
        <taxon>Marasmiineae</taxon>
        <taxon>Marasmiaceae</taxon>
        <taxon>Marasmius</taxon>
    </lineage>
</organism>
<evidence type="ECO:0000259" key="9">
    <source>
        <dbReference type="Pfam" id="PF17171"/>
    </source>
</evidence>
<dbReference type="InterPro" id="IPR033468">
    <property type="entry name" value="Metaxin_GST"/>
</dbReference>
<keyword evidence="3" id="KW-0813">Transport</keyword>
<comment type="caution">
    <text evidence="10">The sequence shown here is derived from an EMBL/GenBank/DDBJ whole genome shotgun (WGS) entry which is preliminary data.</text>
</comment>
<feature type="domain" description="Mitochondrial outer membrane transport complex Sam37/metaxin N-terminal" evidence="8">
    <location>
        <begin position="24"/>
        <end position="142"/>
    </location>
</feature>
<keyword evidence="5" id="KW-0653">Protein transport</keyword>
<keyword evidence="11" id="KW-1185">Reference proteome</keyword>
<keyword evidence="6" id="KW-0496">Mitochondrion</keyword>
<proteinExistence type="inferred from homology"/>
<evidence type="ECO:0000256" key="7">
    <source>
        <dbReference type="ARBA" id="ARBA00023136"/>
    </source>
</evidence>
<evidence type="ECO:0000313" key="10">
    <source>
        <dbReference type="EMBL" id="KAL0058940.1"/>
    </source>
</evidence>
<dbReference type="SUPFAM" id="SSF47616">
    <property type="entry name" value="GST C-terminal domain-like"/>
    <property type="match status" value="1"/>
</dbReference>
<evidence type="ECO:0000256" key="5">
    <source>
        <dbReference type="ARBA" id="ARBA00022927"/>
    </source>
</evidence>
<feature type="domain" description="Metaxin glutathione S-transferase" evidence="9">
    <location>
        <begin position="201"/>
        <end position="264"/>
    </location>
</feature>